<proteinExistence type="predicted"/>
<sequence length="325" mass="37613">NGNVKWFQVIRYSKYSKNLANRLTKFMSPNWTIGDRDIMAAKVLLQESNKPILSKSNIFLDIRQDPSKIENLKPILKIISENSINVSLKLWYQRYYNQNNKADSNTYLELLCHSKSNCYVKQFWGCLSFEGCKYLQYMERTCTLLNLSIDSIAVLESVCHYLPSFDALTELFLCLSMRQFSSPSCSIPKHLRYIFNVDLPYLEDIAVKDSVKCLRHLSSHFKQIFLNNLSVDGAHRFVTGCKEKGISVYELIQLSSIGKQGSSYQVSHQSLPLQYSMMNFLDNWKAGEFVDENTFKVKLTYDKDSSEKLLPTRFDGEIVFGRKSH</sequence>
<accession>A0AAV2STX5</accession>
<evidence type="ECO:0000313" key="2">
    <source>
        <dbReference type="Proteomes" id="UP001497623"/>
    </source>
</evidence>
<name>A0AAV2STX5_MEGNR</name>
<evidence type="ECO:0000313" key="1">
    <source>
        <dbReference type="EMBL" id="CAL4243842.1"/>
    </source>
</evidence>
<organism evidence="1 2">
    <name type="scientific">Meganyctiphanes norvegica</name>
    <name type="common">Northern krill</name>
    <name type="synonym">Thysanopoda norvegica</name>
    <dbReference type="NCBI Taxonomy" id="48144"/>
    <lineage>
        <taxon>Eukaryota</taxon>
        <taxon>Metazoa</taxon>
        <taxon>Ecdysozoa</taxon>
        <taxon>Arthropoda</taxon>
        <taxon>Crustacea</taxon>
        <taxon>Multicrustacea</taxon>
        <taxon>Malacostraca</taxon>
        <taxon>Eumalacostraca</taxon>
        <taxon>Eucarida</taxon>
        <taxon>Euphausiacea</taxon>
        <taxon>Euphausiidae</taxon>
        <taxon>Meganyctiphanes</taxon>
    </lineage>
</organism>
<comment type="caution">
    <text evidence="1">The sequence shown here is derived from an EMBL/GenBank/DDBJ whole genome shotgun (WGS) entry which is preliminary data.</text>
</comment>
<gene>
    <name evidence="1" type="ORF">MNOR_LOCUS40882</name>
</gene>
<dbReference type="Proteomes" id="UP001497623">
    <property type="component" value="Unassembled WGS sequence"/>
</dbReference>
<protein>
    <submittedName>
        <fullName evidence="1">Uncharacterized protein</fullName>
    </submittedName>
</protein>
<dbReference type="EMBL" id="CAXKWB010134438">
    <property type="protein sequence ID" value="CAL4243842.1"/>
    <property type="molecule type" value="Genomic_DNA"/>
</dbReference>
<dbReference type="AlphaFoldDB" id="A0AAV2STX5"/>
<reference evidence="1 2" key="1">
    <citation type="submission" date="2024-05" db="EMBL/GenBank/DDBJ databases">
        <authorList>
            <person name="Wallberg A."/>
        </authorList>
    </citation>
    <scope>NUCLEOTIDE SEQUENCE [LARGE SCALE GENOMIC DNA]</scope>
</reference>
<keyword evidence="2" id="KW-1185">Reference proteome</keyword>
<feature type="non-terminal residue" evidence="1">
    <location>
        <position position="1"/>
    </location>
</feature>